<dbReference type="Pfam" id="PF06202">
    <property type="entry name" value="GDE_C"/>
    <property type="match status" value="1"/>
</dbReference>
<dbReference type="InterPro" id="IPR010401">
    <property type="entry name" value="AGL/Gdb1"/>
</dbReference>
<sequence length="644" mass="74335">MDYLKFDKARLVNTEYSLKKEFIRTNRAGSFASSTIINCNTRKYHGLLICPIENFGGENHVLLSSLDETLIQHGAPFNLGIHKFPGEYSPKGHKYVREYGMDPIPAITYRVGGIVLKKEFLLVEKEQRVLLRYTLVEANSPTSIRFQPFLAFRNIHALTKANLNANTRASIVDNGIGLRLYDGFPHLYMQTSEASEFVHVPDWYYNVEYKEEKKRGYACHEDLYVPGYFEMKIKKGEPIVFSAGTEEINPKSIAKQFDKEVKKRVRRDSFEHCLENSAEQFISRKGKETSIINGFPWFSTSERNTYLALPGLTLARKDEKTFLEVLNTAYDKILYRFSGDNEKNAGKDSVDVPLWFMWTLQQYADFGADKGKLWKDYGRKIKEIFNHYKFGSRLSIKMHDNGLLWTITQGVTWMNVQNNGNFLNRRMGYVVELNALWYNAVCFALELAVEAGDKKFIEEWKEIPESLKEAFVEVFWGEERKYLADYVDDNHKSWAIRPNQLFAVSLPYSCLSNEQKKSILDIIERDLLTPRGLRTLSPNHPEYIGVFKGNEQDRNCAFHYGSVFPWLFGHFADAYLNLYKAGGESTIQRYLQGFEYCLHEHGLGSISEIYDGNPPHKPNEATSYALSVAEIIRVSKMLNQSSFK</sequence>
<protein>
    <submittedName>
        <fullName evidence="3">Amylo-alpha-1,6-glucosidase</fullName>
    </submittedName>
</protein>
<dbReference type="RefSeq" id="WP_171595462.1">
    <property type="nucleotide sequence ID" value="NZ_RZNH01000014.1"/>
</dbReference>
<evidence type="ECO:0000313" key="3">
    <source>
        <dbReference type="EMBL" id="NOU60180.1"/>
    </source>
</evidence>
<name>A0ABX1WVM4_9BACT</name>
<feature type="domain" description="Glycogen debranching enzyme C-terminal" evidence="1">
    <location>
        <begin position="277"/>
        <end position="633"/>
    </location>
</feature>
<dbReference type="Pfam" id="PF12439">
    <property type="entry name" value="GDE_N"/>
    <property type="match status" value="1"/>
</dbReference>
<dbReference type="Proteomes" id="UP000732105">
    <property type="component" value="Unassembled WGS sequence"/>
</dbReference>
<evidence type="ECO:0000313" key="4">
    <source>
        <dbReference type="Proteomes" id="UP000732105"/>
    </source>
</evidence>
<organism evidence="3 4">
    <name type="scientific">Marinifilum caeruleilacunae</name>
    <dbReference type="NCBI Taxonomy" id="2499076"/>
    <lineage>
        <taxon>Bacteria</taxon>
        <taxon>Pseudomonadati</taxon>
        <taxon>Bacteroidota</taxon>
        <taxon>Bacteroidia</taxon>
        <taxon>Marinilabiliales</taxon>
        <taxon>Marinifilaceae</taxon>
    </lineage>
</organism>
<keyword evidence="4" id="KW-1185">Reference proteome</keyword>
<gene>
    <name evidence="3" type="ORF">ELS83_10110</name>
</gene>
<evidence type="ECO:0000259" key="1">
    <source>
        <dbReference type="Pfam" id="PF06202"/>
    </source>
</evidence>
<comment type="caution">
    <text evidence="3">The sequence shown here is derived from an EMBL/GenBank/DDBJ whole genome shotgun (WGS) entry which is preliminary data.</text>
</comment>
<dbReference type="PANTHER" id="PTHR10569">
    <property type="entry name" value="GLYCOGEN DEBRANCHING ENZYME"/>
    <property type="match status" value="1"/>
</dbReference>
<dbReference type="Gene3D" id="1.50.10.10">
    <property type="match status" value="1"/>
</dbReference>
<dbReference type="EMBL" id="RZNH01000014">
    <property type="protein sequence ID" value="NOU60180.1"/>
    <property type="molecule type" value="Genomic_DNA"/>
</dbReference>
<reference evidence="3 4" key="1">
    <citation type="submission" date="2018-12" db="EMBL/GenBank/DDBJ databases">
        <title>Marinifilum JC070 sp. nov., a marine bacterium isolated from Yongle Blue Hole in the South China Sea.</title>
        <authorList>
            <person name="Fu T."/>
        </authorList>
    </citation>
    <scope>NUCLEOTIDE SEQUENCE [LARGE SCALE GENOMIC DNA]</scope>
    <source>
        <strain evidence="3 4">JC070</strain>
    </source>
</reference>
<evidence type="ECO:0000259" key="2">
    <source>
        <dbReference type="Pfam" id="PF12439"/>
    </source>
</evidence>
<dbReference type="InterPro" id="IPR024742">
    <property type="entry name" value="Glycogen_debranch_N"/>
</dbReference>
<dbReference type="InterPro" id="IPR032790">
    <property type="entry name" value="GDE_C"/>
</dbReference>
<dbReference type="SUPFAM" id="SSF48208">
    <property type="entry name" value="Six-hairpin glycosidases"/>
    <property type="match status" value="1"/>
</dbReference>
<feature type="domain" description="Glycogen debranching enzyme bacterial and archaeal type N-terminal" evidence="2">
    <location>
        <begin position="20"/>
        <end position="239"/>
    </location>
</feature>
<dbReference type="InterPro" id="IPR012341">
    <property type="entry name" value="6hp_glycosidase-like_sf"/>
</dbReference>
<dbReference type="PANTHER" id="PTHR10569:SF2">
    <property type="entry name" value="GLYCOGEN DEBRANCHING ENZYME"/>
    <property type="match status" value="1"/>
</dbReference>
<proteinExistence type="predicted"/>
<accession>A0ABX1WVM4</accession>
<dbReference type="InterPro" id="IPR008928">
    <property type="entry name" value="6-hairpin_glycosidase_sf"/>
</dbReference>